<dbReference type="GO" id="GO:0001708">
    <property type="term" value="P:cell fate specification"/>
    <property type="evidence" value="ECO:0000318"/>
    <property type="project" value="GO_Central"/>
</dbReference>
<feature type="domain" description="Hint" evidence="3">
    <location>
        <begin position="56"/>
        <end position="161"/>
    </location>
</feature>
<gene>
    <name evidence="6" type="primary">LOC118412838</name>
    <name evidence="4" type="ORF">BRAFLDRAFT_75558</name>
</gene>
<reference evidence="6" key="3">
    <citation type="submission" date="2025-04" db="UniProtKB">
        <authorList>
            <consortium name="RefSeq"/>
        </authorList>
    </citation>
    <scope>IDENTIFICATION</scope>
    <source>
        <strain evidence="6">S238N-H82</strain>
        <tissue evidence="6">Testes</tissue>
    </source>
</reference>
<reference evidence="5" key="2">
    <citation type="journal article" date="2020" name="Nat. Ecol. Evol.">
        <title>Deeply conserved synteny resolves early events in vertebrate evolution.</title>
        <authorList>
            <person name="Simakov O."/>
            <person name="Marletaz F."/>
            <person name="Yue J.X."/>
            <person name="O'Connell B."/>
            <person name="Jenkins J."/>
            <person name="Brandt A."/>
            <person name="Calef R."/>
            <person name="Tung C.H."/>
            <person name="Huang T.K."/>
            <person name="Schmutz J."/>
            <person name="Satoh N."/>
            <person name="Yu J.K."/>
            <person name="Putnam N.H."/>
            <person name="Green R.E."/>
            <person name="Rokhsar D.S."/>
        </authorList>
    </citation>
    <scope>NUCLEOTIDE SEQUENCE [LARGE SCALE GENOMIC DNA]</scope>
    <source>
        <strain evidence="5">S238N-H82</strain>
    </source>
</reference>
<dbReference type="Proteomes" id="UP000001554">
    <property type="component" value="Chromosome 4"/>
</dbReference>
<sequence length="267" mass="29742">MAQGNKSARSEQYRIIVPEENSSLGSTAQGYPYGAQERYTPYQPRENAFNYQEPSSGCFHGQTSVHLIDGSTRAMQDLKLGDWVQVFTSDRSLAYRPIMAMLDREPDKKNIFQQINVEGKNGPVCLTLDHLIYATKNPQERLESPIFARNVKEGMFVFLVDEKSGKVVPAKVLDVSEVELCGYLAPLTTEGTIMADGIAASCYANFDHELSHIAFWPLRLKYWLKSALGIGGKEKKVAKVGIHGYAKALMKVNNFMFHVQPSTAVAV</sequence>
<protein>
    <submittedName>
        <fullName evidence="6">Sonic hedgehog protein-like</fullName>
    </submittedName>
</protein>
<dbReference type="CDD" id="cd00081">
    <property type="entry name" value="Hint"/>
    <property type="match status" value="1"/>
</dbReference>
<dbReference type="STRING" id="7739.C3YRC4"/>
<dbReference type="GO" id="GO:0016540">
    <property type="term" value="P:protein autoprocessing"/>
    <property type="evidence" value="ECO:0007669"/>
    <property type="project" value="InterPro"/>
</dbReference>
<dbReference type="SUPFAM" id="SSF51294">
    <property type="entry name" value="Hedgehog/intein (Hint) domain"/>
    <property type="match status" value="1"/>
</dbReference>
<dbReference type="OMA" id="THWYVEI"/>
<dbReference type="GO" id="GO:0005113">
    <property type="term" value="F:patched binding"/>
    <property type="evidence" value="ECO:0000318"/>
    <property type="project" value="GO_Central"/>
</dbReference>
<dbReference type="GO" id="GO:0005615">
    <property type="term" value="C:extracellular space"/>
    <property type="evidence" value="ECO:0000318"/>
    <property type="project" value="GO_Central"/>
</dbReference>
<dbReference type="InterPro" id="IPR050387">
    <property type="entry name" value="Hedgehog_Signaling"/>
</dbReference>
<dbReference type="Gene3D" id="2.170.16.10">
    <property type="entry name" value="Hedgehog/Intein (Hint) domain"/>
    <property type="match status" value="1"/>
</dbReference>
<dbReference type="OrthoDB" id="5212at2759"/>
<reference evidence="4" key="1">
    <citation type="journal article" date="2008" name="Nature">
        <title>The amphioxus genome and the evolution of the chordate karyotype.</title>
        <authorList>
            <consortium name="US DOE Joint Genome Institute (JGI-PGF)"/>
            <person name="Putnam N.H."/>
            <person name="Butts T."/>
            <person name="Ferrier D.E.K."/>
            <person name="Furlong R.F."/>
            <person name="Hellsten U."/>
            <person name="Kawashima T."/>
            <person name="Robinson-Rechavi M."/>
            <person name="Shoguchi E."/>
            <person name="Terry A."/>
            <person name="Yu J.-K."/>
            <person name="Benito-Gutierrez E.L."/>
            <person name="Dubchak I."/>
            <person name="Garcia-Fernandez J."/>
            <person name="Gibson-Brown J.J."/>
            <person name="Grigoriev I.V."/>
            <person name="Horton A.C."/>
            <person name="de Jong P.J."/>
            <person name="Jurka J."/>
            <person name="Kapitonov V.V."/>
            <person name="Kohara Y."/>
            <person name="Kuroki Y."/>
            <person name="Lindquist E."/>
            <person name="Lucas S."/>
            <person name="Osoegawa K."/>
            <person name="Pennacchio L.A."/>
            <person name="Salamov A.A."/>
            <person name="Satou Y."/>
            <person name="Sauka-Spengler T."/>
            <person name="Schmutz J."/>
            <person name="Shin-I T."/>
            <person name="Toyoda A."/>
            <person name="Bronner-Fraser M."/>
            <person name="Fujiyama A."/>
            <person name="Holland L.Z."/>
            <person name="Holland P.W.H."/>
            <person name="Satoh N."/>
            <person name="Rokhsar D.S."/>
        </authorList>
    </citation>
    <scope>NUCLEOTIDE SEQUENCE [LARGE SCALE GENOMIC DNA]</scope>
    <source>
        <strain evidence="4">S238N-H82</strain>
        <tissue evidence="4">Testes</tissue>
    </source>
</reference>
<keyword evidence="2" id="KW-0732">Signal</keyword>
<dbReference type="GO" id="GO:0007224">
    <property type="term" value="P:smoothened signaling pathway"/>
    <property type="evidence" value="ECO:0000318"/>
    <property type="project" value="GO_Central"/>
</dbReference>
<dbReference type="GO" id="GO:0005509">
    <property type="term" value="F:calcium ion binding"/>
    <property type="evidence" value="ECO:0000318"/>
    <property type="project" value="GO_Central"/>
</dbReference>
<dbReference type="InterPro" id="IPR001767">
    <property type="entry name" value="Hedgehog_Hint"/>
</dbReference>
<dbReference type="PRINTS" id="PR00632">
    <property type="entry name" value="SONICHHOG"/>
</dbReference>
<dbReference type="KEGG" id="bfo:118412838"/>
<dbReference type="InParanoid" id="C3YRC4"/>
<dbReference type="PANTHER" id="PTHR11889:SF31">
    <property type="entry name" value="PROTEIN HEDGEHOG"/>
    <property type="match status" value="1"/>
</dbReference>
<evidence type="ECO:0000313" key="6">
    <source>
        <dbReference type="RefSeq" id="XP_035671771.1"/>
    </source>
</evidence>
<dbReference type="InterPro" id="IPR036844">
    <property type="entry name" value="Hint_dom_sf"/>
</dbReference>
<evidence type="ECO:0000256" key="1">
    <source>
        <dbReference type="ARBA" id="ARBA00022473"/>
    </source>
</evidence>
<dbReference type="Pfam" id="PF01079">
    <property type="entry name" value="Hint"/>
    <property type="match status" value="1"/>
</dbReference>
<dbReference type="EMBL" id="GG666547">
    <property type="protein sequence ID" value="EEN57121.1"/>
    <property type="molecule type" value="Genomic_DNA"/>
</dbReference>
<dbReference type="GeneID" id="118412838"/>
<evidence type="ECO:0000259" key="3">
    <source>
        <dbReference type="SMART" id="SM00306"/>
    </source>
</evidence>
<evidence type="ECO:0000313" key="4">
    <source>
        <dbReference type="EMBL" id="EEN57121.1"/>
    </source>
</evidence>
<keyword evidence="1" id="KW-0217">Developmental protein</keyword>
<organism>
    <name type="scientific">Branchiostoma floridae</name>
    <name type="common">Florida lancelet</name>
    <name type="synonym">Amphioxus</name>
    <dbReference type="NCBI Taxonomy" id="7739"/>
    <lineage>
        <taxon>Eukaryota</taxon>
        <taxon>Metazoa</taxon>
        <taxon>Chordata</taxon>
        <taxon>Cephalochordata</taxon>
        <taxon>Leptocardii</taxon>
        <taxon>Amphioxiformes</taxon>
        <taxon>Branchiostomatidae</taxon>
        <taxon>Branchiostoma</taxon>
    </lineage>
</organism>
<dbReference type="InterPro" id="IPR003587">
    <property type="entry name" value="Hint_dom_N"/>
</dbReference>
<name>C3YRC4_BRAFL</name>
<dbReference type="SMART" id="SM00306">
    <property type="entry name" value="HintN"/>
    <property type="match status" value="1"/>
</dbReference>
<evidence type="ECO:0000256" key="2">
    <source>
        <dbReference type="ARBA" id="ARBA00022729"/>
    </source>
</evidence>
<evidence type="ECO:0000313" key="5">
    <source>
        <dbReference type="Proteomes" id="UP000001554"/>
    </source>
</evidence>
<dbReference type="GO" id="GO:0007267">
    <property type="term" value="P:cell-cell signaling"/>
    <property type="evidence" value="ECO:0007669"/>
    <property type="project" value="InterPro"/>
</dbReference>
<dbReference type="GO" id="GO:0010468">
    <property type="term" value="P:regulation of gene expression"/>
    <property type="evidence" value="ECO:0000318"/>
    <property type="project" value="GO_Central"/>
</dbReference>
<dbReference type="AlphaFoldDB" id="C3YRC4"/>
<accession>C3YRC4</accession>
<keyword evidence="5" id="KW-1185">Reference proteome</keyword>
<dbReference type="eggNOG" id="KOG3638">
    <property type="taxonomic scope" value="Eukaryota"/>
</dbReference>
<dbReference type="PANTHER" id="PTHR11889">
    <property type="entry name" value="HEDGEHOG"/>
    <property type="match status" value="1"/>
</dbReference>
<dbReference type="InterPro" id="IPR001657">
    <property type="entry name" value="Hedgehog"/>
</dbReference>
<dbReference type="RefSeq" id="XP_035671771.1">
    <property type="nucleotide sequence ID" value="XM_035815878.1"/>
</dbReference>
<proteinExistence type="predicted"/>